<proteinExistence type="predicted"/>
<name>A0A2T3KL72_9GAMM</name>
<dbReference type="Proteomes" id="UP000241426">
    <property type="component" value="Unassembled WGS sequence"/>
</dbReference>
<evidence type="ECO:0000313" key="5">
    <source>
        <dbReference type="Proteomes" id="UP000241426"/>
    </source>
</evidence>
<evidence type="ECO:0000256" key="2">
    <source>
        <dbReference type="ARBA" id="ARBA00022840"/>
    </source>
</evidence>
<dbReference type="PANTHER" id="PTHR32071:SF14">
    <property type="entry name" value="TRANSCRIPTIONAL REGULATORY PROTEIN RTCR"/>
    <property type="match status" value="1"/>
</dbReference>
<dbReference type="EMBL" id="PYNF01000003">
    <property type="protein sequence ID" value="PSV00403.1"/>
    <property type="molecule type" value="Genomic_DNA"/>
</dbReference>
<dbReference type="Gene3D" id="3.40.50.300">
    <property type="entry name" value="P-loop containing nucleotide triphosphate hydrolases"/>
    <property type="match status" value="1"/>
</dbReference>
<dbReference type="RefSeq" id="WP_107289033.1">
    <property type="nucleotide sequence ID" value="NZ_PYNF01000003.1"/>
</dbReference>
<dbReference type="AlphaFoldDB" id="A0A2T3KL72"/>
<dbReference type="Pfam" id="PF00158">
    <property type="entry name" value="Sigma54_activat"/>
    <property type="match status" value="1"/>
</dbReference>
<evidence type="ECO:0000313" key="4">
    <source>
        <dbReference type="EMBL" id="PSV00403.1"/>
    </source>
</evidence>
<dbReference type="InterPro" id="IPR009715">
    <property type="entry name" value="RtcR"/>
</dbReference>
<feature type="domain" description="Sigma-54 factor interaction" evidence="3">
    <location>
        <begin position="188"/>
        <end position="424"/>
    </location>
</feature>
<gene>
    <name evidence="4" type="ORF">C9J27_04545</name>
</gene>
<organism evidence="4 5">
    <name type="scientific">Photobacterium kishitanii</name>
    <dbReference type="NCBI Taxonomy" id="318456"/>
    <lineage>
        <taxon>Bacteria</taxon>
        <taxon>Pseudomonadati</taxon>
        <taxon>Pseudomonadota</taxon>
        <taxon>Gammaproteobacteria</taxon>
        <taxon>Vibrionales</taxon>
        <taxon>Vibrionaceae</taxon>
        <taxon>Photobacterium</taxon>
    </lineage>
</organism>
<accession>A0A2T3KL72</accession>
<dbReference type="SUPFAM" id="SSF52540">
    <property type="entry name" value="P-loop containing nucleoside triphosphate hydrolases"/>
    <property type="match status" value="1"/>
</dbReference>
<dbReference type="InterPro" id="IPR003593">
    <property type="entry name" value="AAA+_ATPase"/>
</dbReference>
<dbReference type="PANTHER" id="PTHR32071">
    <property type="entry name" value="TRANSCRIPTIONAL REGULATORY PROTEIN"/>
    <property type="match status" value="1"/>
</dbReference>
<dbReference type="SMART" id="SM00382">
    <property type="entry name" value="AAA"/>
    <property type="match status" value="1"/>
</dbReference>
<dbReference type="InterPro" id="IPR002078">
    <property type="entry name" value="Sigma_54_int"/>
</dbReference>
<sequence length="548" mass="61694">MNLIGFLGTKRDFRGTTEKRWNDFRPSVAACMHDELDISKFYLLHDSISKDSYLLDLTIKDINAVNAKVKVIPVQINANDNFDPLDVLKSLRDFARELPSDEEYLINLSTGTHAAHIVFFDLVRCNILNAKMIQTYGLGACDRLKADLKMVQRGLYKIIDLNLAKYDEYRSILIDDSRISTEFLKGGVLTYNEAYNSLISTIERVAVRNNLPILIGGATGAGKTALAKRLYDLKKQKGIVKGNFIYLNCATLRVDTAHSVLFGHKKGAFTGASESREGLIKAADCGVLFLDEIGAMALDVQSMLLHAIETKLFYPMGSDKECSSNFTLICGTNENLTENSNRGDFRNDLLARIDTWFFELPSLADRREDIAPNVDFELSKYEETYGERVRFNIEAQKKYLTFSSSAKWKRNFRDLSSSILRMCTLAKSGTITEADVADEIVRLNRSWCISNVSCDNDIESVPEKLELSRSRGDFFELVVNKYELSEKNAIELGSIRSVLSICTKCTSAKEASFVVFGEERKNPTSALNNWLERNIGAKFQELKALLDN</sequence>
<evidence type="ECO:0000256" key="1">
    <source>
        <dbReference type="ARBA" id="ARBA00022741"/>
    </source>
</evidence>
<keyword evidence="2" id="KW-0067">ATP-binding</keyword>
<dbReference type="Gene3D" id="1.10.8.60">
    <property type="match status" value="1"/>
</dbReference>
<evidence type="ECO:0000259" key="3">
    <source>
        <dbReference type="PROSITE" id="PS50045"/>
    </source>
</evidence>
<comment type="caution">
    <text evidence="4">The sequence shown here is derived from an EMBL/GenBank/DDBJ whole genome shotgun (WGS) entry which is preliminary data.</text>
</comment>
<dbReference type="InterPro" id="IPR027417">
    <property type="entry name" value="P-loop_NTPase"/>
</dbReference>
<dbReference type="Pfam" id="PF06956">
    <property type="entry name" value="RtcR"/>
    <property type="match status" value="1"/>
</dbReference>
<protein>
    <submittedName>
        <fullName evidence="4">Transcriptional regulator</fullName>
    </submittedName>
</protein>
<reference evidence="4 5" key="1">
    <citation type="submission" date="2018-01" db="EMBL/GenBank/DDBJ databases">
        <title>Whole genome sequencing of Histamine producing bacteria.</title>
        <authorList>
            <person name="Butler K."/>
        </authorList>
    </citation>
    <scope>NUCLEOTIDE SEQUENCE [LARGE SCALE GENOMIC DNA]</scope>
    <source>
        <strain evidence="4 5">FS-7.2</strain>
    </source>
</reference>
<dbReference type="GO" id="GO:0005524">
    <property type="term" value="F:ATP binding"/>
    <property type="evidence" value="ECO:0007669"/>
    <property type="project" value="UniProtKB-KW"/>
</dbReference>
<keyword evidence="1" id="KW-0547">Nucleotide-binding</keyword>
<dbReference type="CDD" id="cd00009">
    <property type="entry name" value="AAA"/>
    <property type="match status" value="1"/>
</dbReference>
<dbReference type="PROSITE" id="PS50045">
    <property type="entry name" value="SIGMA54_INTERACT_4"/>
    <property type="match status" value="1"/>
</dbReference>
<dbReference type="GO" id="GO:0006355">
    <property type="term" value="P:regulation of DNA-templated transcription"/>
    <property type="evidence" value="ECO:0007669"/>
    <property type="project" value="InterPro"/>
</dbReference>